<dbReference type="Proteomes" id="UP000708208">
    <property type="component" value="Unassembled WGS sequence"/>
</dbReference>
<dbReference type="GO" id="GO:0035331">
    <property type="term" value="P:negative regulation of hippo signaling"/>
    <property type="evidence" value="ECO:0007669"/>
    <property type="project" value="TreeGrafter"/>
</dbReference>
<keyword evidence="4 6" id="KW-0862">Zinc</keyword>
<accession>A0A8J2P8Z5</accession>
<protein>
    <recommendedName>
        <fullName evidence="8">LIM zinc-binding domain-containing protein</fullName>
    </recommendedName>
</protein>
<feature type="region of interest" description="Disordered" evidence="7">
    <location>
        <begin position="32"/>
        <end position="53"/>
    </location>
</feature>
<evidence type="ECO:0000256" key="3">
    <source>
        <dbReference type="ARBA" id="ARBA00022737"/>
    </source>
</evidence>
<dbReference type="InterPro" id="IPR047247">
    <property type="entry name" value="Ajuba-like_LIM2"/>
</dbReference>
<feature type="compositionally biased region" description="Pro residues" evidence="7">
    <location>
        <begin position="132"/>
        <end position="143"/>
    </location>
</feature>
<dbReference type="InterPro" id="IPR001781">
    <property type="entry name" value="Znf_LIM"/>
</dbReference>
<feature type="region of interest" description="Disordered" evidence="7">
    <location>
        <begin position="117"/>
        <end position="166"/>
    </location>
</feature>
<dbReference type="OrthoDB" id="25414at2759"/>
<evidence type="ECO:0000313" key="10">
    <source>
        <dbReference type="Proteomes" id="UP000708208"/>
    </source>
</evidence>
<dbReference type="CDD" id="cd09438">
    <property type="entry name" value="LIM3_Ajuba_like"/>
    <property type="match status" value="1"/>
</dbReference>
<keyword evidence="3" id="KW-0677">Repeat</keyword>
<dbReference type="CDD" id="cd09352">
    <property type="entry name" value="LIM1_Ajuba_like"/>
    <property type="match status" value="1"/>
</dbReference>
<dbReference type="GO" id="GO:0005634">
    <property type="term" value="C:nucleus"/>
    <property type="evidence" value="ECO:0007669"/>
    <property type="project" value="TreeGrafter"/>
</dbReference>
<evidence type="ECO:0000256" key="5">
    <source>
        <dbReference type="ARBA" id="ARBA00023038"/>
    </source>
</evidence>
<reference evidence="9" key="1">
    <citation type="submission" date="2021-06" db="EMBL/GenBank/DDBJ databases">
        <authorList>
            <person name="Hodson N. C."/>
            <person name="Mongue J. A."/>
            <person name="Jaron S. K."/>
        </authorList>
    </citation>
    <scope>NUCLEOTIDE SEQUENCE</scope>
</reference>
<keyword evidence="2 6" id="KW-0479">Metal-binding</keyword>
<dbReference type="SMART" id="SM00132">
    <property type="entry name" value="LIM"/>
    <property type="match status" value="3"/>
</dbReference>
<proteinExistence type="inferred from homology"/>
<dbReference type="InterPro" id="IPR047245">
    <property type="entry name" value="Ajuba-like_LIM1"/>
</dbReference>
<feature type="domain" description="LIM zinc-binding" evidence="8">
    <location>
        <begin position="469"/>
        <end position="529"/>
    </location>
</feature>
<keyword evidence="5 6" id="KW-0440">LIM domain</keyword>
<evidence type="ECO:0000256" key="6">
    <source>
        <dbReference type="PROSITE-ProRule" id="PRU00125"/>
    </source>
</evidence>
<dbReference type="EMBL" id="CAJVCH010440577">
    <property type="protein sequence ID" value="CAG7819146.1"/>
    <property type="molecule type" value="Genomic_DNA"/>
</dbReference>
<dbReference type="GO" id="GO:0046872">
    <property type="term" value="F:metal ion binding"/>
    <property type="evidence" value="ECO:0007669"/>
    <property type="project" value="UniProtKB-KW"/>
</dbReference>
<dbReference type="GO" id="GO:0005912">
    <property type="term" value="C:adherens junction"/>
    <property type="evidence" value="ECO:0007669"/>
    <property type="project" value="TreeGrafter"/>
</dbReference>
<evidence type="ECO:0000256" key="4">
    <source>
        <dbReference type="ARBA" id="ARBA00022833"/>
    </source>
</evidence>
<dbReference type="PROSITE" id="PS50023">
    <property type="entry name" value="LIM_DOMAIN_2"/>
    <property type="match status" value="3"/>
</dbReference>
<dbReference type="GO" id="GO:0005667">
    <property type="term" value="C:transcription regulator complex"/>
    <property type="evidence" value="ECO:0007669"/>
    <property type="project" value="TreeGrafter"/>
</dbReference>
<feature type="domain" description="LIM zinc-binding" evidence="8">
    <location>
        <begin position="532"/>
        <end position="598"/>
    </location>
</feature>
<organism evidence="9 10">
    <name type="scientific">Allacma fusca</name>
    <dbReference type="NCBI Taxonomy" id="39272"/>
    <lineage>
        <taxon>Eukaryota</taxon>
        <taxon>Metazoa</taxon>
        <taxon>Ecdysozoa</taxon>
        <taxon>Arthropoda</taxon>
        <taxon>Hexapoda</taxon>
        <taxon>Collembola</taxon>
        <taxon>Symphypleona</taxon>
        <taxon>Sminthuridae</taxon>
        <taxon>Allacma</taxon>
    </lineage>
</organism>
<comment type="caution">
    <text evidence="9">The sequence shown here is derived from an EMBL/GenBank/DDBJ whole genome shotgun (WGS) entry which is preliminary data.</text>
</comment>
<evidence type="ECO:0000259" key="8">
    <source>
        <dbReference type="PROSITE" id="PS50023"/>
    </source>
</evidence>
<dbReference type="GO" id="GO:0007010">
    <property type="term" value="P:cytoskeleton organization"/>
    <property type="evidence" value="ECO:0007669"/>
    <property type="project" value="TreeGrafter"/>
</dbReference>
<comment type="similarity">
    <text evidence="1">Belongs to the zyxin/ajuba family.</text>
</comment>
<dbReference type="FunFam" id="2.10.110.10:FF:000037">
    <property type="entry name" value="LIM domain-containing protein 1"/>
    <property type="match status" value="1"/>
</dbReference>
<dbReference type="InterPro" id="IPR047248">
    <property type="entry name" value="Ajuba-like_LIM3"/>
</dbReference>
<evidence type="ECO:0000313" key="9">
    <source>
        <dbReference type="EMBL" id="CAG7819146.1"/>
    </source>
</evidence>
<feature type="domain" description="LIM zinc-binding" evidence="8">
    <location>
        <begin position="404"/>
        <end position="465"/>
    </location>
</feature>
<gene>
    <name evidence="9" type="ORF">AFUS01_LOCUS29612</name>
</gene>
<dbReference type="FunFam" id="2.10.110.10:FF:000028">
    <property type="entry name" value="LIM domain-containing protein 1"/>
    <property type="match status" value="1"/>
</dbReference>
<evidence type="ECO:0000256" key="1">
    <source>
        <dbReference type="ARBA" id="ARBA00009611"/>
    </source>
</evidence>
<dbReference type="PANTHER" id="PTHR24219:SF4">
    <property type="entry name" value="LIM DOMAIN-CONTAINING PROTEIN JUB"/>
    <property type="match status" value="1"/>
</dbReference>
<dbReference type="Pfam" id="PF00412">
    <property type="entry name" value="LIM"/>
    <property type="match status" value="3"/>
</dbReference>
<dbReference type="PANTHER" id="PTHR24219">
    <property type="entry name" value="LIM DOMAIN-CONTAINING PROTEIN JUB"/>
    <property type="match status" value="1"/>
</dbReference>
<dbReference type="GO" id="GO:0000932">
    <property type="term" value="C:P-body"/>
    <property type="evidence" value="ECO:0007669"/>
    <property type="project" value="TreeGrafter"/>
</dbReference>
<dbReference type="InterPro" id="IPR047172">
    <property type="entry name" value="Ajuba-like"/>
</dbReference>
<name>A0A8J2P8Z5_9HEXA</name>
<dbReference type="GO" id="GO:0001666">
    <property type="term" value="P:response to hypoxia"/>
    <property type="evidence" value="ECO:0007669"/>
    <property type="project" value="TreeGrafter"/>
</dbReference>
<sequence length="618" mass="66804">MQNYTEVSKSFMDEDTSRIIQDLSLFEVLPVSSSGEPQHPNSVTNTCTWSSPRTGHSPLNPTAQGRSIIPTVTGSQVNASILAGSINTGKTSNHSSGFNSTGSVLNKLEKLSISSKPMQATEYGRPRNYTIPSPPPPPPPPLSDDPIYENLNTVSNNPPQYPPPPPPPYEGYHNKIVGGYGITQSLNSNYQYVPSVANSVGSSRSSPSPYSGSIVLNKSLYTASTVGNGSEGPIYENLDTIQYGIINPSAGHYGTPSLSHMPGGISSISSNGNSRVCSQVPVKKPTTRDVAYSEAISNKSHLYAEIPSSNQFKPIQTQHANSTPSPYAVGNIGVAGKFAASSNMTAGASKKSSAGLFKNPRKLLPSITLHKPNGPTEAEKKLEELTRQIEEELAKQEEQGAYFGICHTCGEKVTGAGQACQAMGNLYHTNCFVCVSCGRALRGKAFYNVHGKVYCEEDYLYCGFQQTAERCSLCGHLIMETILQAMGKPYHPGCFRCCICNECLDGVPFTVDMDNKIYCVNDYHAIFAPICAACGKSITPIEGTEETVRVVSMDKDFHVDCYSCEDCGMQLTDEPDKRCYPLEGHLLCRPCHVNRLRLMSMSTPQSMEGVSAAYHCIN</sequence>
<dbReference type="FunFam" id="2.10.110.10:FF:000036">
    <property type="entry name" value="LIM domain-containing protein 1"/>
    <property type="match status" value="1"/>
</dbReference>
<dbReference type="AlphaFoldDB" id="A0A8J2P8Z5"/>
<keyword evidence="10" id="KW-1185">Reference proteome</keyword>
<dbReference type="PROSITE" id="PS00478">
    <property type="entry name" value="LIM_DOMAIN_1"/>
    <property type="match status" value="1"/>
</dbReference>
<dbReference type="CDD" id="cd09355">
    <property type="entry name" value="LIM2_Ajuba_like"/>
    <property type="match status" value="1"/>
</dbReference>
<evidence type="ECO:0000256" key="7">
    <source>
        <dbReference type="SAM" id="MobiDB-lite"/>
    </source>
</evidence>
<dbReference type="GO" id="GO:0003714">
    <property type="term" value="F:transcription corepressor activity"/>
    <property type="evidence" value="ECO:0007669"/>
    <property type="project" value="TreeGrafter"/>
</dbReference>
<evidence type="ECO:0000256" key="2">
    <source>
        <dbReference type="ARBA" id="ARBA00022723"/>
    </source>
</evidence>